<evidence type="ECO:0000313" key="2">
    <source>
        <dbReference type="Proteomes" id="UP000828390"/>
    </source>
</evidence>
<organism evidence="1 2">
    <name type="scientific">Dreissena polymorpha</name>
    <name type="common">Zebra mussel</name>
    <name type="synonym">Mytilus polymorpha</name>
    <dbReference type="NCBI Taxonomy" id="45954"/>
    <lineage>
        <taxon>Eukaryota</taxon>
        <taxon>Metazoa</taxon>
        <taxon>Spiralia</taxon>
        <taxon>Lophotrochozoa</taxon>
        <taxon>Mollusca</taxon>
        <taxon>Bivalvia</taxon>
        <taxon>Autobranchia</taxon>
        <taxon>Heteroconchia</taxon>
        <taxon>Euheterodonta</taxon>
        <taxon>Imparidentia</taxon>
        <taxon>Neoheterodontei</taxon>
        <taxon>Myida</taxon>
        <taxon>Dreissenoidea</taxon>
        <taxon>Dreissenidae</taxon>
        <taxon>Dreissena</taxon>
    </lineage>
</organism>
<keyword evidence="2" id="KW-1185">Reference proteome</keyword>
<evidence type="ECO:0008006" key="3">
    <source>
        <dbReference type="Google" id="ProtNLM"/>
    </source>
</evidence>
<dbReference type="Proteomes" id="UP000828390">
    <property type="component" value="Unassembled WGS sequence"/>
</dbReference>
<proteinExistence type="predicted"/>
<gene>
    <name evidence="1" type="ORF">DPMN_080183</name>
</gene>
<dbReference type="EMBL" id="JAIWYP010000015">
    <property type="protein sequence ID" value="KAH3705118.1"/>
    <property type="molecule type" value="Genomic_DNA"/>
</dbReference>
<accession>A0A9D3YVV9</accession>
<reference evidence="1" key="1">
    <citation type="journal article" date="2019" name="bioRxiv">
        <title>The Genome of the Zebra Mussel, Dreissena polymorpha: A Resource for Invasive Species Research.</title>
        <authorList>
            <person name="McCartney M.A."/>
            <person name="Auch B."/>
            <person name="Kono T."/>
            <person name="Mallez S."/>
            <person name="Zhang Y."/>
            <person name="Obille A."/>
            <person name="Becker A."/>
            <person name="Abrahante J.E."/>
            <person name="Garbe J."/>
            <person name="Badalamenti J.P."/>
            <person name="Herman A."/>
            <person name="Mangelson H."/>
            <person name="Liachko I."/>
            <person name="Sullivan S."/>
            <person name="Sone E.D."/>
            <person name="Koren S."/>
            <person name="Silverstein K.A.T."/>
            <person name="Beckman K.B."/>
            <person name="Gohl D.M."/>
        </authorList>
    </citation>
    <scope>NUCLEOTIDE SEQUENCE</scope>
    <source>
        <strain evidence="1">Duluth1</strain>
        <tissue evidence="1">Whole animal</tissue>
    </source>
</reference>
<comment type="caution">
    <text evidence="1">The sequence shown here is derived from an EMBL/GenBank/DDBJ whole genome shotgun (WGS) entry which is preliminary data.</text>
</comment>
<sequence length="212" mass="24328">MDFIDIDMLLFVAESELQRPFTNKIQPVAKKREGSCGALNDNNHDDGDVYEHKADADNEAEVNPELIPQSCKTNCIVCKMLTRGFHNNPKSDIPNEAIKQNCNIYNLVYGIFCIKCQKMVYVGETSRSLKERAKEHEADVRLRREKPISEHFNGAGHRVQDMGVSVLTQIRDSSHYYRLIKELEFIKKFQTQSPNGLNTKNQLDVLLRETIL</sequence>
<dbReference type="CDD" id="cd10442">
    <property type="entry name" value="GIY-YIG_PLEs"/>
    <property type="match status" value="1"/>
</dbReference>
<dbReference type="AlphaFoldDB" id="A0A9D3YVV9"/>
<protein>
    <recommendedName>
        <fullName evidence="3">GIY-YIG domain-containing protein</fullName>
    </recommendedName>
</protein>
<evidence type="ECO:0000313" key="1">
    <source>
        <dbReference type="EMBL" id="KAH3705118.1"/>
    </source>
</evidence>
<reference evidence="1" key="2">
    <citation type="submission" date="2020-11" db="EMBL/GenBank/DDBJ databases">
        <authorList>
            <person name="McCartney M.A."/>
            <person name="Auch B."/>
            <person name="Kono T."/>
            <person name="Mallez S."/>
            <person name="Becker A."/>
            <person name="Gohl D.M."/>
            <person name="Silverstein K.A.T."/>
            <person name="Koren S."/>
            <person name="Bechman K.B."/>
            <person name="Herman A."/>
            <person name="Abrahante J.E."/>
            <person name="Garbe J."/>
        </authorList>
    </citation>
    <scope>NUCLEOTIDE SEQUENCE</scope>
    <source>
        <strain evidence="1">Duluth1</strain>
        <tissue evidence="1">Whole animal</tissue>
    </source>
</reference>
<name>A0A9D3YVV9_DREPO</name>